<keyword evidence="2" id="KW-0274">FAD</keyword>
<dbReference type="Gene3D" id="1.20.140.10">
    <property type="entry name" value="Butyryl-CoA Dehydrogenase, subunit A, domain 3"/>
    <property type="match status" value="1"/>
</dbReference>
<evidence type="ECO:0000313" key="6">
    <source>
        <dbReference type="Proteomes" id="UP000638263"/>
    </source>
</evidence>
<gene>
    <name evidence="5" type="ORF">GCM10011588_28910</name>
</gene>
<reference evidence="5" key="1">
    <citation type="journal article" date="2014" name="Int. J. Syst. Evol. Microbiol.">
        <title>Complete genome sequence of Corynebacterium casei LMG S-19264T (=DSM 44701T), isolated from a smear-ripened cheese.</title>
        <authorList>
            <consortium name="US DOE Joint Genome Institute (JGI-PGF)"/>
            <person name="Walter F."/>
            <person name="Albersmeier A."/>
            <person name="Kalinowski J."/>
            <person name="Ruckert C."/>
        </authorList>
    </citation>
    <scope>NUCLEOTIDE SEQUENCE</scope>
    <source>
        <strain evidence="5">CGMCC 4.3508</strain>
    </source>
</reference>
<dbReference type="InterPro" id="IPR036250">
    <property type="entry name" value="AcylCo_DH-like_C"/>
</dbReference>
<dbReference type="AlphaFoldDB" id="A0A917VTD3"/>
<sequence length="323" mass="33597">MQLSQPRADDGYSEIRATVDHMFAERPAGIGIGDLERIGWFDLHEEVPEIAVRALFEGQGAALASAATLDAYALADLRARDLAPVSGEPFAVLSATSRPGRYRGLVAADLAPAAYVFETPEGAVRIVSAADLAPEPVDTVDAGLRLVDIGIGAAAGRVLDLPEGFLTRRVRIGLSWHLLGLCARLLEVGVDHVTARHQFGQPIGAFQAVQHLLADAAVAVASGQVIGDAAQAEGDGALGEVTSLAAAVAASRALATTGRSVQQVLGAIGYTWEHEFHRFLRRGMVLDRLLDVNEAMLGAAARRCGVPAVSSVGAGAAVPAQAH</sequence>
<dbReference type="RefSeq" id="WP_189094267.1">
    <property type="nucleotide sequence ID" value="NZ_BMMH01000005.1"/>
</dbReference>
<comment type="caution">
    <text evidence="5">The sequence shown here is derived from an EMBL/GenBank/DDBJ whole genome shotgun (WGS) entry which is preliminary data.</text>
</comment>
<dbReference type="GO" id="GO:0003995">
    <property type="term" value="F:acyl-CoA dehydrogenase activity"/>
    <property type="evidence" value="ECO:0007669"/>
    <property type="project" value="TreeGrafter"/>
</dbReference>
<dbReference type="PANTHER" id="PTHR43884:SF20">
    <property type="entry name" value="ACYL-COA DEHYDROGENASE FADE28"/>
    <property type="match status" value="1"/>
</dbReference>
<dbReference type="Proteomes" id="UP000638263">
    <property type="component" value="Unassembled WGS sequence"/>
</dbReference>
<feature type="domain" description="Acyl-CoA dehydrogenase/oxidase C-terminal" evidence="4">
    <location>
        <begin position="171"/>
        <end position="286"/>
    </location>
</feature>
<dbReference type="SUPFAM" id="SSF47203">
    <property type="entry name" value="Acyl-CoA dehydrogenase C-terminal domain-like"/>
    <property type="match status" value="1"/>
</dbReference>
<dbReference type="Pfam" id="PF00441">
    <property type="entry name" value="Acyl-CoA_dh_1"/>
    <property type="match status" value="1"/>
</dbReference>
<keyword evidence="6" id="KW-1185">Reference proteome</keyword>
<dbReference type="InterPro" id="IPR009075">
    <property type="entry name" value="AcylCo_DH/oxidase_C"/>
</dbReference>
<evidence type="ECO:0000256" key="3">
    <source>
        <dbReference type="ARBA" id="ARBA00023002"/>
    </source>
</evidence>
<evidence type="ECO:0000256" key="2">
    <source>
        <dbReference type="ARBA" id="ARBA00022827"/>
    </source>
</evidence>
<evidence type="ECO:0000256" key="1">
    <source>
        <dbReference type="ARBA" id="ARBA00022630"/>
    </source>
</evidence>
<protein>
    <recommendedName>
        <fullName evidence="4">Acyl-CoA dehydrogenase/oxidase C-terminal domain-containing protein</fullName>
    </recommendedName>
</protein>
<keyword evidence="1" id="KW-0285">Flavoprotein</keyword>
<proteinExistence type="predicted"/>
<keyword evidence="3" id="KW-0560">Oxidoreductase</keyword>
<dbReference type="PANTHER" id="PTHR43884">
    <property type="entry name" value="ACYL-COA DEHYDROGENASE"/>
    <property type="match status" value="1"/>
</dbReference>
<accession>A0A917VTD3</accession>
<evidence type="ECO:0000259" key="4">
    <source>
        <dbReference type="Pfam" id="PF00441"/>
    </source>
</evidence>
<name>A0A917VTD3_9NOCA</name>
<evidence type="ECO:0000313" key="5">
    <source>
        <dbReference type="EMBL" id="GGL12667.1"/>
    </source>
</evidence>
<organism evidence="5 6">
    <name type="scientific">Nocardia jinanensis</name>
    <dbReference type="NCBI Taxonomy" id="382504"/>
    <lineage>
        <taxon>Bacteria</taxon>
        <taxon>Bacillati</taxon>
        <taxon>Actinomycetota</taxon>
        <taxon>Actinomycetes</taxon>
        <taxon>Mycobacteriales</taxon>
        <taxon>Nocardiaceae</taxon>
        <taxon>Nocardia</taxon>
    </lineage>
</organism>
<dbReference type="EMBL" id="BMMH01000005">
    <property type="protein sequence ID" value="GGL12667.1"/>
    <property type="molecule type" value="Genomic_DNA"/>
</dbReference>
<reference evidence="5" key="2">
    <citation type="submission" date="2020-09" db="EMBL/GenBank/DDBJ databases">
        <authorList>
            <person name="Sun Q."/>
            <person name="Zhou Y."/>
        </authorList>
    </citation>
    <scope>NUCLEOTIDE SEQUENCE</scope>
    <source>
        <strain evidence="5">CGMCC 4.3508</strain>
    </source>
</reference>